<dbReference type="Proteomes" id="UP000035027">
    <property type="component" value="Plasmid pR1"/>
</dbReference>
<dbReference type="CDD" id="cd16961">
    <property type="entry name" value="RMtype1_S_TRD-CR_like"/>
    <property type="match status" value="1"/>
</dbReference>
<dbReference type="InterPro" id="IPR044946">
    <property type="entry name" value="Restrct_endonuc_typeI_TRD_sf"/>
</dbReference>
<feature type="domain" description="Type I restriction modification DNA specificity" evidence="4">
    <location>
        <begin position="2"/>
        <end position="165"/>
    </location>
</feature>
<dbReference type="Gene3D" id="3.90.220.20">
    <property type="entry name" value="DNA methylase specificity domains"/>
    <property type="match status" value="1"/>
</dbReference>
<dbReference type="SUPFAM" id="SSF116734">
    <property type="entry name" value="DNA methylase specificity domain"/>
    <property type="match status" value="1"/>
</dbReference>
<reference evidence="5 6" key="1">
    <citation type="submission" date="2015-04" db="EMBL/GenBank/DDBJ databases">
        <title>Complete genome sequence of Lactobacillus salivarius Ren, a probiotic strain with antitumor activity.</title>
        <authorList>
            <person name="Sun E."/>
            <person name="Zhao L."/>
            <person name="Liu S."/>
            <person name="Zhang M."/>
            <person name="Guo H."/>
            <person name="Ren F."/>
        </authorList>
    </citation>
    <scope>NUCLEOTIDE SEQUENCE [LARGE SCALE GENOMIC DNA]</scope>
    <source>
        <strain evidence="5 6">Ren</strain>
        <plasmid evidence="5 6">pR1</plasmid>
    </source>
</reference>
<accession>A0A0F7PWC9</accession>
<name>A0A0F7PWC9_9LACO</name>
<dbReference type="PANTHER" id="PTHR30408:SF12">
    <property type="entry name" value="TYPE I RESTRICTION ENZYME MJAVIII SPECIFICITY SUBUNIT"/>
    <property type="match status" value="1"/>
</dbReference>
<evidence type="ECO:0000256" key="2">
    <source>
        <dbReference type="ARBA" id="ARBA00022747"/>
    </source>
</evidence>
<dbReference type="InterPro" id="IPR052021">
    <property type="entry name" value="Type-I_RS_S_subunit"/>
</dbReference>
<gene>
    <name evidence="5" type="ORF">LsR_01790</name>
</gene>
<sequence>MKNMKLKELIKIESGVNTVRLKDNEYELYTLEDVNYDLGHGEDYKHEVSYRKNIVARGDIVTNTVGNMTSIVHTKNSGKLLNQIFMKLSINNKEILDPWYLCYLLNESEYIKYQEASIMDGSVIKKLTKVNLENLEVNLPTIDEQRKIGEAYKETLRKYTLITEKAELEKNLYLQMLGEKDLNNRSVVENG</sequence>
<evidence type="ECO:0000313" key="6">
    <source>
        <dbReference type="Proteomes" id="UP000035027"/>
    </source>
</evidence>
<dbReference type="InterPro" id="IPR000055">
    <property type="entry name" value="Restrct_endonuc_typeI_TRD"/>
</dbReference>
<dbReference type="PATRIC" id="fig|1194971.3.peg.1776"/>
<evidence type="ECO:0000256" key="3">
    <source>
        <dbReference type="ARBA" id="ARBA00023125"/>
    </source>
</evidence>
<geneLocation type="plasmid" evidence="5 6">
    <name>pR1</name>
</geneLocation>
<keyword evidence="3" id="KW-0238">DNA-binding</keyword>
<dbReference type="Pfam" id="PF01420">
    <property type="entry name" value="Methylase_S"/>
    <property type="match status" value="1"/>
</dbReference>
<organism evidence="5 6">
    <name type="scientific">Ligilactobacillus salivarius str. Ren</name>
    <dbReference type="NCBI Taxonomy" id="1194971"/>
    <lineage>
        <taxon>Bacteria</taxon>
        <taxon>Bacillati</taxon>
        <taxon>Bacillota</taxon>
        <taxon>Bacilli</taxon>
        <taxon>Lactobacillales</taxon>
        <taxon>Lactobacillaceae</taxon>
        <taxon>Ligilactobacillus</taxon>
    </lineage>
</organism>
<keyword evidence="5" id="KW-0614">Plasmid</keyword>
<keyword evidence="2" id="KW-0680">Restriction system</keyword>
<protein>
    <submittedName>
        <fullName evidence="5">Type I restriction modification system protein HsdIA</fullName>
    </submittedName>
</protein>
<dbReference type="EMBL" id="CP011404">
    <property type="protein sequence ID" value="AKI05308.1"/>
    <property type="molecule type" value="Genomic_DNA"/>
</dbReference>
<dbReference type="PANTHER" id="PTHR30408">
    <property type="entry name" value="TYPE-1 RESTRICTION ENZYME ECOKI SPECIFICITY PROTEIN"/>
    <property type="match status" value="1"/>
</dbReference>
<evidence type="ECO:0000259" key="4">
    <source>
        <dbReference type="Pfam" id="PF01420"/>
    </source>
</evidence>
<dbReference type="AlphaFoldDB" id="A0A0F7PWC9"/>
<dbReference type="GO" id="GO:0003677">
    <property type="term" value="F:DNA binding"/>
    <property type="evidence" value="ECO:0007669"/>
    <property type="project" value="UniProtKB-KW"/>
</dbReference>
<dbReference type="GO" id="GO:0009307">
    <property type="term" value="P:DNA restriction-modification system"/>
    <property type="evidence" value="ECO:0007669"/>
    <property type="project" value="UniProtKB-KW"/>
</dbReference>
<comment type="similarity">
    <text evidence="1">Belongs to the type-I restriction system S methylase family.</text>
</comment>
<evidence type="ECO:0000313" key="5">
    <source>
        <dbReference type="EMBL" id="AKI05308.1"/>
    </source>
</evidence>
<proteinExistence type="inferred from homology"/>
<dbReference type="REBASE" id="113691">
    <property type="entry name" value="S4.LsaRenORF1788P"/>
</dbReference>
<evidence type="ECO:0000256" key="1">
    <source>
        <dbReference type="ARBA" id="ARBA00010923"/>
    </source>
</evidence>